<proteinExistence type="inferred from homology"/>
<dbReference type="InterPro" id="IPR036034">
    <property type="entry name" value="PDZ_sf"/>
</dbReference>
<evidence type="ECO:0000259" key="7">
    <source>
        <dbReference type="PROSITE" id="PS50106"/>
    </source>
</evidence>
<keyword evidence="6" id="KW-1133">Transmembrane helix</keyword>
<gene>
    <name evidence="8" type="ORF">Prevot485_0380</name>
</gene>
<dbReference type="CDD" id="cd06782">
    <property type="entry name" value="cpPDZ_CPP-like"/>
    <property type="match status" value="1"/>
</dbReference>
<comment type="similarity">
    <text evidence="1 5">Belongs to the peptidase S41A family.</text>
</comment>
<keyword evidence="2 5" id="KW-0645">Protease</keyword>
<dbReference type="CDD" id="cd07560">
    <property type="entry name" value="Peptidase_S41_CPP"/>
    <property type="match status" value="1"/>
</dbReference>
<dbReference type="Gene3D" id="3.90.226.10">
    <property type="entry name" value="2-enoyl-CoA Hydratase, Chain A, domain 1"/>
    <property type="match status" value="1"/>
</dbReference>
<sequence>MNNKSRYMPLIMALCVVLGIMIGTFYANHFSGNRLNIINSGSNRLNNLLHIIDDQYVDTVNLNDIVEKAIPQILAELDPHSVYLSAKDAQSASDELKGSFFGVGIEFVIREDTVHVQNVITGGPAQKAGLLAGDKIVSIDGKPFVGKSVTNEEAMRKLKGPDKSKVKVGVMRYGSKKPITFEITRGEVKTKSIMATYMLDDDTGYIRIKNFGENTYAEMLVSLAQLSQHGFKNLVIDLRDNTGGYLEAAVQMANEFLPDNRLIVYTEGRKSQRQEYKTDGRGSYQTMPLVVLINEISASASEIFAGAMQDNDRGTIIGRRSFGKGLVQQQIGFPDGSLIRLTIARYYTPSGRCIQKPYNSGDGDDYKNDIMSRYEHGEFFYADSIKHDGPAYHTVSGKTVYGGGGITPDIFVAEDTTGITSYYRAASATGLILQFAYTYTDDNRQKLREYTGMEELSKYLVRQNTVDKFANYANSHGLQRRNLMIRKSHRLLEQYINSRIIYNMLDEQAWLEYLNQDDNTINAALDFFKGKSKMRGKNKRN</sequence>
<dbReference type="GO" id="GO:0008236">
    <property type="term" value="F:serine-type peptidase activity"/>
    <property type="evidence" value="ECO:0007669"/>
    <property type="project" value="UniProtKB-KW"/>
</dbReference>
<dbReference type="PANTHER" id="PTHR32060:SF30">
    <property type="entry name" value="CARBOXY-TERMINAL PROCESSING PROTEASE CTPA"/>
    <property type="match status" value="1"/>
</dbReference>
<evidence type="ECO:0000256" key="1">
    <source>
        <dbReference type="ARBA" id="ARBA00009179"/>
    </source>
</evidence>
<organism evidence="8">
    <name type="scientific">uncultured Prevotella sp</name>
    <dbReference type="NCBI Taxonomy" id="159272"/>
    <lineage>
        <taxon>Bacteria</taxon>
        <taxon>Pseudomonadati</taxon>
        <taxon>Bacteroidota</taxon>
        <taxon>Bacteroidia</taxon>
        <taxon>Bacteroidales</taxon>
        <taxon>Prevotellaceae</taxon>
        <taxon>Prevotella</taxon>
        <taxon>environmental samples</taxon>
    </lineage>
</organism>
<protein>
    <submittedName>
        <fullName evidence="8">Peptidase S41</fullName>
    </submittedName>
</protein>
<dbReference type="PROSITE" id="PS50106">
    <property type="entry name" value="PDZ"/>
    <property type="match status" value="1"/>
</dbReference>
<keyword evidence="4 5" id="KW-0720">Serine protease</keyword>
<evidence type="ECO:0000256" key="2">
    <source>
        <dbReference type="ARBA" id="ARBA00022670"/>
    </source>
</evidence>
<dbReference type="AlphaFoldDB" id="A0A6G8F0W0"/>
<keyword evidence="6" id="KW-0472">Membrane</keyword>
<dbReference type="Pfam" id="PF03572">
    <property type="entry name" value="Peptidase_S41"/>
    <property type="match status" value="1"/>
</dbReference>
<accession>A0A6G8F0W0</accession>
<dbReference type="Gene3D" id="2.30.42.10">
    <property type="match status" value="1"/>
</dbReference>
<dbReference type="GO" id="GO:0004175">
    <property type="term" value="F:endopeptidase activity"/>
    <property type="evidence" value="ECO:0007669"/>
    <property type="project" value="TreeGrafter"/>
</dbReference>
<evidence type="ECO:0000256" key="5">
    <source>
        <dbReference type="RuleBase" id="RU004404"/>
    </source>
</evidence>
<keyword evidence="6" id="KW-0812">Transmembrane</keyword>
<dbReference type="PANTHER" id="PTHR32060">
    <property type="entry name" value="TAIL-SPECIFIC PROTEASE"/>
    <property type="match status" value="1"/>
</dbReference>
<name>A0A6G8F0W0_9BACT</name>
<evidence type="ECO:0000256" key="6">
    <source>
        <dbReference type="SAM" id="Phobius"/>
    </source>
</evidence>
<reference evidence="8" key="1">
    <citation type="journal article" date="2020" name="J. ISSAAS">
        <title>Lactobacilli and other gastrointestinal microbiota of Peromyscus leucopus, reservoir host for agents of Lyme disease and other zoonoses in North America.</title>
        <authorList>
            <person name="Milovic A."/>
            <person name="Bassam K."/>
            <person name="Shao H."/>
            <person name="Chatzistamou I."/>
            <person name="Tufts D.M."/>
            <person name="Diuk-Wasser M."/>
            <person name="Barbour A.G."/>
        </authorList>
    </citation>
    <scope>NUCLEOTIDE SEQUENCE</scope>
    <source>
        <strain evidence="8">LL70</strain>
    </source>
</reference>
<dbReference type="FunFam" id="3.90.226.10:FF:000029">
    <property type="entry name" value="Peptidase, S41 family"/>
    <property type="match status" value="1"/>
</dbReference>
<dbReference type="GO" id="GO:0007165">
    <property type="term" value="P:signal transduction"/>
    <property type="evidence" value="ECO:0007669"/>
    <property type="project" value="TreeGrafter"/>
</dbReference>
<dbReference type="SMART" id="SM00245">
    <property type="entry name" value="TSPc"/>
    <property type="match status" value="1"/>
</dbReference>
<evidence type="ECO:0000256" key="4">
    <source>
        <dbReference type="ARBA" id="ARBA00022825"/>
    </source>
</evidence>
<dbReference type="GO" id="GO:0006508">
    <property type="term" value="P:proteolysis"/>
    <property type="evidence" value="ECO:0007669"/>
    <property type="project" value="UniProtKB-KW"/>
</dbReference>
<evidence type="ECO:0000256" key="3">
    <source>
        <dbReference type="ARBA" id="ARBA00022801"/>
    </source>
</evidence>
<dbReference type="Pfam" id="PF13180">
    <property type="entry name" value="PDZ_2"/>
    <property type="match status" value="1"/>
</dbReference>
<dbReference type="SMART" id="SM00228">
    <property type="entry name" value="PDZ"/>
    <property type="match status" value="1"/>
</dbReference>
<dbReference type="SUPFAM" id="SSF50156">
    <property type="entry name" value="PDZ domain-like"/>
    <property type="match status" value="1"/>
</dbReference>
<dbReference type="InterPro" id="IPR004447">
    <property type="entry name" value="Peptidase_S41A"/>
</dbReference>
<evidence type="ECO:0000313" key="8">
    <source>
        <dbReference type="EMBL" id="QIM09939.1"/>
    </source>
</evidence>
<dbReference type="InterPro" id="IPR005151">
    <property type="entry name" value="Tail-specific_protease"/>
</dbReference>
<dbReference type="InterPro" id="IPR001478">
    <property type="entry name" value="PDZ"/>
</dbReference>
<dbReference type="SUPFAM" id="SSF52096">
    <property type="entry name" value="ClpP/crotonase"/>
    <property type="match status" value="1"/>
</dbReference>
<dbReference type="InterPro" id="IPR029045">
    <property type="entry name" value="ClpP/crotonase-like_dom_sf"/>
</dbReference>
<dbReference type="Gene3D" id="3.30.750.44">
    <property type="match status" value="1"/>
</dbReference>
<dbReference type="NCBIfam" id="TIGR00225">
    <property type="entry name" value="prc"/>
    <property type="match status" value="1"/>
</dbReference>
<keyword evidence="3 5" id="KW-0378">Hydrolase</keyword>
<feature type="domain" description="PDZ" evidence="7">
    <location>
        <begin position="97"/>
        <end position="159"/>
    </location>
</feature>
<dbReference type="GO" id="GO:0030288">
    <property type="term" value="C:outer membrane-bounded periplasmic space"/>
    <property type="evidence" value="ECO:0007669"/>
    <property type="project" value="TreeGrafter"/>
</dbReference>
<dbReference type="EMBL" id="MN990733">
    <property type="protein sequence ID" value="QIM09939.1"/>
    <property type="molecule type" value="Genomic_DNA"/>
</dbReference>
<feature type="transmembrane region" description="Helical" evidence="6">
    <location>
        <begin position="7"/>
        <end position="27"/>
    </location>
</feature>